<dbReference type="PANTHER" id="PTHR43963">
    <property type="entry name" value="CARBONYL REDUCTASE 1-RELATED"/>
    <property type="match status" value="1"/>
</dbReference>
<dbReference type="AlphaFoldDB" id="A0A1S4ER56"/>
<dbReference type="OMA" id="HINCISP"/>
<evidence type="ECO:0000313" key="5">
    <source>
        <dbReference type="RefSeq" id="XP_017304684.1"/>
    </source>
</evidence>
<sequence>RASTVPFAIQAEKTILTNYLGLVRTCVFLFPLLRRHARVVNLSSSAGHLSQITNLELKKRLMEDCVSERQLTDMMYEFMDITKEHPRAHVAKGWPDSAYAVSKIGVNLLTRIYQKKFDCELGNQDKVINAVHPGYVATNMSSFMGNVNIFDGKIFDSTKFL</sequence>
<dbReference type="Proteomes" id="UP000079169">
    <property type="component" value="Unplaced"/>
</dbReference>
<comment type="similarity">
    <text evidence="1">Belongs to the short-chain dehydrogenases/reductases (SDR) family.</text>
</comment>
<dbReference type="RefSeq" id="XP_017304684.1">
    <property type="nucleotide sequence ID" value="XM_017449195.1"/>
</dbReference>
<dbReference type="PRINTS" id="PR00081">
    <property type="entry name" value="GDHRDH"/>
</dbReference>
<organism evidence="4 5">
    <name type="scientific">Diaphorina citri</name>
    <name type="common">Asian citrus psyllid</name>
    <dbReference type="NCBI Taxonomy" id="121845"/>
    <lineage>
        <taxon>Eukaryota</taxon>
        <taxon>Metazoa</taxon>
        <taxon>Ecdysozoa</taxon>
        <taxon>Arthropoda</taxon>
        <taxon>Hexapoda</taxon>
        <taxon>Insecta</taxon>
        <taxon>Pterygota</taxon>
        <taxon>Neoptera</taxon>
        <taxon>Paraneoptera</taxon>
        <taxon>Hemiptera</taxon>
        <taxon>Sternorrhyncha</taxon>
        <taxon>Psylloidea</taxon>
        <taxon>Psyllidae</taxon>
        <taxon>Diaphorininae</taxon>
        <taxon>Diaphorina</taxon>
    </lineage>
</organism>
<proteinExistence type="inferred from homology"/>
<keyword evidence="2" id="KW-0521">NADP</keyword>
<dbReference type="PaxDb" id="121845-A0A1S4ER56"/>
<dbReference type="GO" id="GO:0004090">
    <property type="term" value="F:carbonyl reductase (NADPH) activity"/>
    <property type="evidence" value="ECO:0007669"/>
    <property type="project" value="TreeGrafter"/>
</dbReference>
<keyword evidence="4" id="KW-1185">Reference proteome</keyword>
<evidence type="ECO:0000256" key="1">
    <source>
        <dbReference type="ARBA" id="ARBA00006484"/>
    </source>
</evidence>
<accession>A0A1S4ER56</accession>
<dbReference type="PROSITE" id="PS00061">
    <property type="entry name" value="ADH_SHORT"/>
    <property type="match status" value="1"/>
</dbReference>
<feature type="non-terminal residue" evidence="5">
    <location>
        <position position="1"/>
    </location>
</feature>
<dbReference type="SUPFAM" id="SSF51735">
    <property type="entry name" value="NAD(P)-binding Rossmann-fold domains"/>
    <property type="match status" value="1"/>
</dbReference>
<evidence type="ECO:0000256" key="2">
    <source>
        <dbReference type="ARBA" id="ARBA00022857"/>
    </source>
</evidence>
<gene>
    <name evidence="5" type="primary">LOC103523270</name>
</gene>
<evidence type="ECO:0000313" key="4">
    <source>
        <dbReference type="Proteomes" id="UP000079169"/>
    </source>
</evidence>
<dbReference type="Gene3D" id="3.40.50.720">
    <property type="entry name" value="NAD(P)-binding Rossmann-like Domain"/>
    <property type="match status" value="1"/>
</dbReference>
<keyword evidence="3" id="KW-0560">Oxidoreductase</keyword>
<reference evidence="5" key="1">
    <citation type="submission" date="2025-08" db="UniProtKB">
        <authorList>
            <consortium name="RefSeq"/>
        </authorList>
    </citation>
    <scope>IDENTIFICATION</scope>
</reference>
<dbReference type="KEGG" id="dci:103523270"/>
<name>A0A1S4ER56_DIACI</name>
<protein>
    <submittedName>
        <fullName evidence="5">Carbonyl reductase [NADPH] 3-like</fullName>
    </submittedName>
</protein>
<dbReference type="STRING" id="121845.A0A1S4ER56"/>
<dbReference type="GeneID" id="103523270"/>
<dbReference type="InterPro" id="IPR002347">
    <property type="entry name" value="SDR_fam"/>
</dbReference>
<dbReference type="InterPro" id="IPR036291">
    <property type="entry name" value="NAD(P)-bd_dom_sf"/>
</dbReference>
<dbReference type="InterPro" id="IPR020904">
    <property type="entry name" value="Sc_DH/Rdtase_CS"/>
</dbReference>
<dbReference type="PANTHER" id="PTHR43963:SF4">
    <property type="entry name" value="CARBONYL REDUCTASE (NADPH)"/>
    <property type="match status" value="1"/>
</dbReference>
<evidence type="ECO:0000256" key="3">
    <source>
        <dbReference type="ARBA" id="ARBA00023002"/>
    </source>
</evidence>